<name>A0A6P1NHR2_9PROT</name>
<dbReference type="RefSeq" id="WP_160618270.1">
    <property type="nucleotide sequence ID" value="NZ_CP047652.1"/>
</dbReference>
<evidence type="ECO:0000313" key="2">
    <source>
        <dbReference type="EMBL" id="QHI95192.1"/>
    </source>
</evidence>
<protein>
    <submittedName>
        <fullName evidence="2">Type I-E CRISPR-associated protein Cse1/CasA</fullName>
    </submittedName>
</protein>
<sequence>MSSESFFNLITDTWIPVRRKSGMTTVIKPSEIVSQLESDPIIAFDWPRPDFRVASYEFMIGLLATAFPPEDKRDWAKIWRHPPSENELSAAFEKIQDAFYLNRPEKCFLQDYDKLNSAYEPVERLLINAPGEKTVKENKDLFVHRGQFDSMSLPTAAIALFTLQSWSPFGGAGNRTGLRGGGPMITLVFPYRDAPLWQVLWANTPCGYPADEEDMPKIFPWLAPTITSEKSNGTLYPSDDRVDMRQCWWGMPRRIRLRFAKEKSQNSSGNGGSTEVRVTGWQQRPHGPNYMSWTCERYSETNNPIFVHPLTPRYRKKVGEEWISLHPQPGGIDYRHWAQLAVTADDNMLCYPASNVCNWRGWRASRSGLFEKEQLRTRLLVAGYDMDGKKARNFLESEMPIPGAADPAMQRVQEEFACSCIEGALLVINVLQDAVRNSQSTNDVSLNSSLLTKTLQEFVHKTENVFFDLITRIIDDKDNSKMMEKWRRVMEVSALECFDNAVQLTPETQMQLARKIVSNRRRLGALVSCKGSKEGSKLAKILKIPVPLAFKKEKKHD</sequence>
<dbReference type="CDD" id="cd09729">
    <property type="entry name" value="Cse1_I-E"/>
    <property type="match status" value="1"/>
</dbReference>
<evidence type="ECO:0000256" key="1">
    <source>
        <dbReference type="SAM" id="MobiDB-lite"/>
    </source>
</evidence>
<dbReference type="Pfam" id="PF09481">
    <property type="entry name" value="CRISPR_Cse1"/>
    <property type="match status" value="1"/>
</dbReference>
<dbReference type="EMBL" id="CP047652">
    <property type="protein sequence ID" value="QHI95192.1"/>
    <property type="molecule type" value="Genomic_DNA"/>
</dbReference>
<reference evidence="2 3" key="1">
    <citation type="submission" date="2020-01" db="EMBL/GenBank/DDBJ databases">
        <title>Genome sequencing of strain KACC 21507.</title>
        <authorList>
            <person name="Heo J."/>
            <person name="Kim S.-J."/>
            <person name="Kim J.-S."/>
            <person name="Hong S.-B."/>
            <person name="Kwon S.-W."/>
        </authorList>
    </citation>
    <scope>NUCLEOTIDE SEQUENCE [LARGE SCALE GENOMIC DNA]</scope>
    <source>
        <strain evidence="2 3">KACC 21507</strain>
    </source>
</reference>
<dbReference type="AlphaFoldDB" id="A0A6P1NHR2"/>
<dbReference type="Proteomes" id="UP000463975">
    <property type="component" value="Chromosome"/>
</dbReference>
<gene>
    <name evidence="2" type="primary">casA</name>
    <name evidence="2" type="ORF">GT348_01840</name>
</gene>
<dbReference type="KEGG" id="bomb:GT348_01840"/>
<keyword evidence="3" id="KW-1185">Reference proteome</keyword>
<organism evidence="2 3">
    <name type="scientific">Aristophania vespae</name>
    <dbReference type="NCBI Taxonomy" id="2697033"/>
    <lineage>
        <taxon>Bacteria</taxon>
        <taxon>Pseudomonadati</taxon>
        <taxon>Pseudomonadota</taxon>
        <taxon>Alphaproteobacteria</taxon>
        <taxon>Acetobacterales</taxon>
        <taxon>Acetobacteraceae</taxon>
        <taxon>Aristophania</taxon>
    </lineage>
</organism>
<dbReference type="InterPro" id="IPR013381">
    <property type="entry name" value="CRISPR-assoc_prot_Cse1"/>
</dbReference>
<proteinExistence type="predicted"/>
<accession>A0A6P1NHR2</accession>
<feature type="region of interest" description="Disordered" evidence="1">
    <location>
        <begin position="261"/>
        <end position="281"/>
    </location>
</feature>
<dbReference type="NCBIfam" id="TIGR02547">
    <property type="entry name" value="casA_cse1"/>
    <property type="match status" value="1"/>
</dbReference>
<evidence type="ECO:0000313" key="3">
    <source>
        <dbReference type="Proteomes" id="UP000463975"/>
    </source>
</evidence>